<dbReference type="EMBL" id="GL732530">
    <property type="protein sequence ID" value="EFX86223.1"/>
    <property type="molecule type" value="Genomic_DNA"/>
</dbReference>
<dbReference type="Proteomes" id="UP000000305">
    <property type="component" value="Unassembled WGS sequence"/>
</dbReference>
<accession>E9G2C3</accession>
<reference evidence="2 3" key="1">
    <citation type="journal article" date="2011" name="Science">
        <title>The ecoresponsive genome of Daphnia pulex.</title>
        <authorList>
            <person name="Colbourne J.K."/>
            <person name="Pfrender M.E."/>
            <person name="Gilbert D."/>
            <person name="Thomas W.K."/>
            <person name="Tucker A."/>
            <person name="Oakley T.H."/>
            <person name="Tokishita S."/>
            <person name="Aerts A."/>
            <person name="Arnold G.J."/>
            <person name="Basu M.K."/>
            <person name="Bauer D.J."/>
            <person name="Caceres C.E."/>
            <person name="Carmel L."/>
            <person name="Casola C."/>
            <person name="Choi J.H."/>
            <person name="Detter J.C."/>
            <person name="Dong Q."/>
            <person name="Dusheyko S."/>
            <person name="Eads B.D."/>
            <person name="Frohlich T."/>
            <person name="Geiler-Samerotte K.A."/>
            <person name="Gerlach D."/>
            <person name="Hatcher P."/>
            <person name="Jogdeo S."/>
            <person name="Krijgsveld J."/>
            <person name="Kriventseva E.V."/>
            <person name="Kultz D."/>
            <person name="Laforsch C."/>
            <person name="Lindquist E."/>
            <person name="Lopez J."/>
            <person name="Manak J.R."/>
            <person name="Muller J."/>
            <person name="Pangilinan J."/>
            <person name="Patwardhan R.P."/>
            <person name="Pitluck S."/>
            <person name="Pritham E.J."/>
            <person name="Rechtsteiner A."/>
            <person name="Rho M."/>
            <person name="Rogozin I.B."/>
            <person name="Sakarya O."/>
            <person name="Salamov A."/>
            <person name="Schaack S."/>
            <person name="Shapiro H."/>
            <person name="Shiga Y."/>
            <person name="Skalitzky C."/>
            <person name="Smith Z."/>
            <person name="Souvorov A."/>
            <person name="Sung W."/>
            <person name="Tang Z."/>
            <person name="Tsuchiya D."/>
            <person name="Tu H."/>
            <person name="Vos H."/>
            <person name="Wang M."/>
            <person name="Wolf Y.I."/>
            <person name="Yamagata H."/>
            <person name="Yamada T."/>
            <person name="Ye Y."/>
            <person name="Shaw J.R."/>
            <person name="Andrews J."/>
            <person name="Crease T.J."/>
            <person name="Tang H."/>
            <person name="Lucas S.M."/>
            <person name="Robertson H.M."/>
            <person name="Bork P."/>
            <person name="Koonin E.V."/>
            <person name="Zdobnov E.M."/>
            <person name="Grigoriev I.V."/>
            <person name="Lynch M."/>
            <person name="Boore J.L."/>
        </authorList>
    </citation>
    <scope>NUCLEOTIDE SEQUENCE [LARGE SCALE GENOMIC DNA]</scope>
</reference>
<keyword evidence="3" id="KW-1185">Reference proteome</keyword>
<feature type="compositionally biased region" description="Acidic residues" evidence="1">
    <location>
        <begin position="40"/>
        <end position="56"/>
    </location>
</feature>
<evidence type="ECO:0000256" key="1">
    <source>
        <dbReference type="SAM" id="MobiDB-lite"/>
    </source>
</evidence>
<dbReference type="HOGENOM" id="CLU_2796580_0_0_1"/>
<name>E9G2C3_DAPPU</name>
<organism evidence="2 3">
    <name type="scientific">Daphnia pulex</name>
    <name type="common">Water flea</name>
    <dbReference type="NCBI Taxonomy" id="6669"/>
    <lineage>
        <taxon>Eukaryota</taxon>
        <taxon>Metazoa</taxon>
        <taxon>Ecdysozoa</taxon>
        <taxon>Arthropoda</taxon>
        <taxon>Crustacea</taxon>
        <taxon>Branchiopoda</taxon>
        <taxon>Diplostraca</taxon>
        <taxon>Cladocera</taxon>
        <taxon>Anomopoda</taxon>
        <taxon>Daphniidae</taxon>
        <taxon>Daphnia</taxon>
    </lineage>
</organism>
<evidence type="ECO:0000313" key="3">
    <source>
        <dbReference type="Proteomes" id="UP000000305"/>
    </source>
</evidence>
<dbReference type="KEGG" id="dpx:DAPPUDRAFT_236944"/>
<feature type="region of interest" description="Disordered" evidence="1">
    <location>
        <begin position="27"/>
        <end position="68"/>
    </location>
</feature>
<proteinExistence type="predicted"/>
<sequence length="68" mass="7216">MSQGTYKRHGSVTGGRCATALESASSFGFSAGDAPADGAEQIDEEDDDDDDDDDESKSEGRREQGQQE</sequence>
<dbReference type="InParanoid" id="E9G2C3"/>
<dbReference type="AlphaFoldDB" id="E9G2C3"/>
<gene>
    <name evidence="2" type="ORF">DAPPUDRAFT_236944</name>
</gene>
<evidence type="ECO:0000313" key="2">
    <source>
        <dbReference type="EMBL" id="EFX86223.1"/>
    </source>
</evidence>
<protein>
    <submittedName>
        <fullName evidence="2">Uncharacterized protein</fullName>
    </submittedName>
</protein>
<feature type="compositionally biased region" description="Basic and acidic residues" evidence="1">
    <location>
        <begin position="57"/>
        <end position="68"/>
    </location>
</feature>